<accession>A0A0S6VRF0</accession>
<dbReference type="HOGENOM" id="CLU_600866_0_0_0"/>
<protein>
    <submittedName>
        <fullName evidence="1">Uncharacterized protein</fullName>
    </submittedName>
</protein>
<reference evidence="1" key="1">
    <citation type="journal article" date="2015" name="PeerJ">
        <title>First genomic representation of candidate bacterial phylum KSB3 points to enhanced environmental sensing as a trigger of wastewater bulking.</title>
        <authorList>
            <person name="Sekiguchi Y."/>
            <person name="Ohashi A."/>
            <person name="Parks D.H."/>
            <person name="Yamauchi T."/>
            <person name="Tyson G.W."/>
            <person name="Hugenholtz P."/>
        </authorList>
    </citation>
    <scope>NUCLEOTIDE SEQUENCE [LARGE SCALE GENOMIC DNA]</scope>
</reference>
<evidence type="ECO:0000313" key="2">
    <source>
        <dbReference type="Proteomes" id="UP000030700"/>
    </source>
</evidence>
<dbReference type="InterPro" id="IPR046578">
    <property type="entry name" value="DUF6638"/>
</dbReference>
<proteinExistence type="predicted"/>
<dbReference type="AlphaFoldDB" id="A0A0S6VRF0"/>
<dbReference type="Proteomes" id="UP000030700">
    <property type="component" value="Unassembled WGS sequence"/>
</dbReference>
<evidence type="ECO:0000313" key="1">
    <source>
        <dbReference type="EMBL" id="GAK49751.1"/>
    </source>
</evidence>
<name>A0A0S6VRF0_9BACT</name>
<dbReference type="EMBL" id="DF820455">
    <property type="protein sequence ID" value="GAK49751.1"/>
    <property type="molecule type" value="Genomic_DNA"/>
</dbReference>
<keyword evidence="2" id="KW-1185">Reference proteome</keyword>
<organism evidence="1">
    <name type="scientific">Candidatus Moduliflexus flocculans</name>
    <dbReference type="NCBI Taxonomy" id="1499966"/>
    <lineage>
        <taxon>Bacteria</taxon>
        <taxon>Candidatus Moduliflexota</taxon>
        <taxon>Candidatus Moduliflexia</taxon>
        <taxon>Candidatus Moduliflexales</taxon>
        <taxon>Candidatus Moduliflexaceae</taxon>
    </lineage>
</organism>
<dbReference type="Pfam" id="PF20343">
    <property type="entry name" value="DUF6638"/>
    <property type="match status" value="1"/>
</dbReference>
<dbReference type="STRING" id="1499966.U14_00975"/>
<sequence length="450" mass="52087">MLEAVSRNGMMIEKLFVVSGDLVENYNRVLEQVISKRTQTQSFHIDKRGESPELEKEFGENYLQSGPSHRYCLIVSPEQSDADLIHKEFSFDDDILNDIYKNFLSGISLATRVDGLFGELDDHVNAYETFEDLLQITHVHLELHTPSKFLSTARTLLEYAEQLKKQPNLLLENDSEHLRKMLKLVGEVGDVRGYDLRPIEATKELDTFYSRLFGGVAVFRNAENRSPLPAKQVDQEHLLYDLSGDALTIVPPELPPMPDTKSGKKPAPSKTVVLYREKEYHPEDGPLVQFISFQEKLRIIEFLRKYWYADFSVDLLEPALIRIEDETMLSKGHDVTQMTPQQRAQALYQYRETMLPAWYELNDVKRKLTKGHELATVVAACSPETQSMLLTSATQDDNATDVVEYVITRLDEFRHEKMFLHNRRHLERQYPLFDANKQKYIVQVLSRMKK</sequence>
<gene>
    <name evidence="1" type="ORF">U14_00975</name>
</gene>